<comment type="function">
    <text evidence="12">Specifically methylates position 2 of adenine 2503 in 23S rRNA and position 2 of adenine 37 in tRNAs.</text>
</comment>
<dbReference type="PROSITE" id="PS51918">
    <property type="entry name" value="RADICAL_SAM"/>
    <property type="match status" value="1"/>
</dbReference>
<dbReference type="InterPro" id="IPR004383">
    <property type="entry name" value="rRNA_lsu_MTrfase_RlmN/Cfr"/>
</dbReference>
<dbReference type="InterPro" id="IPR040072">
    <property type="entry name" value="Methyltransferase_A"/>
</dbReference>
<dbReference type="GO" id="GO:0070040">
    <property type="term" value="F:rRNA (adenine(2503)-C2-)-methyltransferase activity"/>
    <property type="evidence" value="ECO:0007669"/>
    <property type="project" value="UniProtKB-UniRule"/>
</dbReference>
<name>A0A9D0ZPZ4_9FIRM</name>
<feature type="binding site" evidence="12">
    <location>
        <position position="292"/>
    </location>
    <ligand>
        <name>S-adenosyl-L-methionine</name>
        <dbReference type="ChEBI" id="CHEBI:59789"/>
    </ligand>
</feature>
<keyword evidence="12" id="KW-1015">Disulfide bond</keyword>
<evidence type="ECO:0000256" key="9">
    <source>
        <dbReference type="ARBA" id="ARBA00022723"/>
    </source>
</evidence>
<keyword evidence="4 12" id="KW-0698">rRNA processing</keyword>
<comment type="caution">
    <text evidence="14">The sequence shown here is derived from an EMBL/GenBank/DDBJ whole genome shotgun (WGS) entry which is preliminary data.</text>
</comment>
<feature type="active site" description="S-methylcysteine intermediate" evidence="12">
    <location>
        <position position="335"/>
    </location>
</feature>
<keyword evidence="9 12" id="KW-0479">Metal-binding</keyword>
<keyword evidence="6 12" id="KW-0808">Transferase</keyword>
<evidence type="ECO:0000313" key="14">
    <source>
        <dbReference type="EMBL" id="HIQ83506.1"/>
    </source>
</evidence>
<dbReference type="GO" id="GO:0002935">
    <property type="term" value="F:tRNA (adenine(37)-C2)-methyltransferase activity"/>
    <property type="evidence" value="ECO:0007669"/>
    <property type="project" value="UniProtKB-UniRule"/>
</dbReference>
<feature type="binding site" evidence="12">
    <location>
        <begin position="216"/>
        <end position="218"/>
    </location>
    <ligand>
        <name>S-adenosyl-L-methionine</name>
        <dbReference type="ChEBI" id="CHEBI:59789"/>
    </ligand>
</feature>
<dbReference type="Gene3D" id="1.10.150.530">
    <property type="match status" value="1"/>
</dbReference>
<dbReference type="PIRSF" id="PIRSF006004">
    <property type="entry name" value="CHP00048"/>
    <property type="match status" value="1"/>
</dbReference>
<feature type="binding site" evidence="12">
    <location>
        <position position="111"/>
    </location>
    <ligand>
        <name>[4Fe-4S] cluster</name>
        <dbReference type="ChEBI" id="CHEBI:49883"/>
        <note>4Fe-4S-S-AdoMet</note>
    </ligand>
</feature>
<keyword evidence="11 12" id="KW-0411">Iron-sulfur</keyword>
<reference evidence="14" key="1">
    <citation type="submission" date="2020-10" db="EMBL/GenBank/DDBJ databases">
        <authorList>
            <person name="Gilroy R."/>
        </authorList>
    </citation>
    <scope>NUCLEOTIDE SEQUENCE</scope>
    <source>
        <strain evidence="14">ChiSjej6B24-2974</strain>
    </source>
</reference>
<dbReference type="FunFam" id="3.20.20.70:FF:000014">
    <property type="entry name" value="Probable dual-specificity RNA methyltransferase RlmN"/>
    <property type="match status" value="1"/>
</dbReference>
<dbReference type="NCBIfam" id="TIGR00048">
    <property type="entry name" value="rRNA_mod_RlmN"/>
    <property type="match status" value="1"/>
</dbReference>
<proteinExistence type="inferred from homology"/>
<dbReference type="PANTHER" id="PTHR30544">
    <property type="entry name" value="23S RRNA METHYLTRANSFERASE"/>
    <property type="match status" value="1"/>
</dbReference>
<dbReference type="AlphaFoldDB" id="A0A9D0ZPZ4"/>
<evidence type="ECO:0000256" key="11">
    <source>
        <dbReference type="ARBA" id="ARBA00023014"/>
    </source>
</evidence>
<dbReference type="Proteomes" id="UP000824260">
    <property type="component" value="Unassembled WGS sequence"/>
</dbReference>
<keyword evidence="8 12" id="KW-0819">tRNA processing</keyword>
<dbReference type="GO" id="GO:0051539">
    <property type="term" value="F:4 iron, 4 sulfur cluster binding"/>
    <property type="evidence" value="ECO:0007669"/>
    <property type="project" value="UniProtKB-UniRule"/>
</dbReference>
<feature type="binding site" evidence="12">
    <location>
        <position position="193"/>
    </location>
    <ligand>
        <name>S-adenosyl-L-methionine</name>
        <dbReference type="ChEBI" id="CHEBI:59789"/>
    </ligand>
</feature>
<dbReference type="GO" id="GO:0046872">
    <property type="term" value="F:metal ion binding"/>
    <property type="evidence" value="ECO:0007669"/>
    <property type="project" value="UniProtKB-KW"/>
</dbReference>
<keyword evidence="3 12" id="KW-0963">Cytoplasm</keyword>
<dbReference type="InterPro" id="IPR007197">
    <property type="entry name" value="rSAM"/>
</dbReference>
<feature type="active site" description="Proton acceptor" evidence="12">
    <location>
        <position position="91"/>
    </location>
</feature>
<comment type="miscellaneous">
    <text evidence="12">Reaction proceeds by a ping-pong mechanism involving intermediate methylation of a conserved cysteine residue.</text>
</comment>
<dbReference type="CDD" id="cd01335">
    <property type="entry name" value="Radical_SAM"/>
    <property type="match status" value="1"/>
</dbReference>
<dbReference type="InterPro" id="IPR048641">
    <property type="entry name" value="RlmN_N"/>
</dbReference>
<comment type="cofactor">
    <cofactor evidence="12">
        <name>[4Fe-4S] cluster</name>
        <dbReference type="ChEBI" id="CHEBI:49883"/>
    </cofactor>
    <text evidence="12">Binds 1 [4Fe-4S] cluster. The cluster is coordinated with 3 cysteines and an exchangeable S-adenosyl-L-methionine.</text>
</comment>
<dbReference type="SFLD" id="SFLDG01062">
    <property type="entry name" value="methyltransferase_(Class_A)"/>
    <property type="match status" value="1"/>
</dbReference>
<evidence type="ECO:0000256" key="5">
    <source>
        <dbReference type="ARBA" id="ARBA00022603"/>
    </source>
</evidence>
<comment type="caution">
    <text evidence="12">Lacks conserved residue(s) required for the propagation of feature annotation.</text>
</comment>
<dbReference type="GO" id="GO:0000049">
    <property type="term" value="F:tRNA binding"/>
    <property type="evidence" value="ECO:0007669"/>
    <property type="project" value="UniProtKB-UniRule"/>
</dbReference>
<dbReference type="PANTHER" id="PTHR30544:SF5">
    <property type="entry name" value="RADICAL SAM CORE DOMAIN-CONTAINING PROTEIN"/>
    <property type="match status" value="1"/>
</dbReference>
<dbReference type="InterPro" id="IPR013785">
    <property type="entry name" value="Aldolase_TIM"/>
</dbReference>
<gene>
    <name evidence="12 14" type="primary">rlmN</name>
    <name evidence="14" type="ORF">IAA52_10450</name>
</gene>
<dbReference type="InterPro" id="IPR027492">
    <property type="entry name" value="RNA_MTrfase_RlmN"/>
</dbReference>
<dbReference type="GO" id="GO:0019843">
    <property type="term" value="F:rRNA binding"/>
    <property type="evidence" value="ECO:0007669"/>
    <property type="project" value="UniProtKB-UniRule"/>
</dbReference>
<comment type="catalytic activity">
    <reaction evidence="12">
        <text>adenosine(2503) in 23S rRNA + 2 reduced [2Fe-2S]-[ferredoxin] + 2 S-adenosyl-L-methionine = 2-methyladenosine(2503) in 23S rRNA + 5'-deoxyadenosine + L-methionine + 2 oxidized [2Fe-2S]-[ferredoxin] + S-adenosyl-L-homocysteine</text>
        <dbReference type="Rhea" id="RHEA:42916"/>
        <dbReference type="Rhea" id="RHEA-COMP:10000"/>
        <dbReference type="Rhea" id="RHEA-COMP:10001"/>
        <dbReference type="Rhea" id="RHEA-COMP:10152"/>
        <dbReference type="Rhea" id="RHEA-COMP:10282"/>
        <dbReference type="ChEBI" id="CHEBI:17319"/>
        <dbReference type="ChEBI" id="CHEBI:33737"/>
        <dbReference type="ChEBI" id="CHEBI:33738"/>
        <dbReference type="ChEBI" id="CHEBI:57844"/>
        <dbReference type="ChEBI" id="CHEBI:57856"/>
        <dbReference type="ChEBI" id="CHEBI:59789"/>
        <dbReference type="ChEBI" id="CHEBI:74411"/>
        <dbReference type="ChEBI" id="CHEBI:74497"/>
        <dbReference type="EC" id="2.1.1.192"/>
    </reaction>
</comment>
<dbReference type="InterPro" id="IPR058240">
    <property type="entry name" value="rSAM_sf"/>
</dbReference>
<evidence type="ECO:0000256" key="7">
    <source>
        <dbReference type="ARBA" id="ARBA00022691"/>
    </source>
</evidence>
<evidence type="ECO:0000259" key="13">
    <source>
        <dbReference type="PROSITE" id="PS51918"/>
    </source>
</evidence>
<accession>A0A9D0ZPZ4</accession>
<comment type="catalytic activity">
    <reaction evidence="12">
        <text>adenosine(37) in tRNA + 2 reduced [2Fe-2S]-[ferredoxin] + 2 S-adenosyl-L-methionine = 2-methyladenosine(37) in tRNA + 5'-deoxyadenosine + L-methionine + 2 oxidized [2Fe-2S]-[ferredoxin] + S-adenosyl-L-homocysteine</text>
        <dbReference type="Rhea" id="RHEA:43332"/>
        <dbReference type="Rhea" id="RHEA-COMP:10000"/>
        <dbReference type="Rhea" id="RHEA-COMP:10001"/>
        <dbReference type="Rhea" id="RHEA-COMP:10162"/>
        <dbReference type="Rhea" id="RHEA-COMP:10485"/>
        <dbReference type="ChEBI" id="CHEBI:17319"/>
        <dbReference type="ChEBI" id="CHEBI:33737"/>
        <dbReference type="ChEBI" id="CHEBI:33738"/>
        <dbReference type="ChEBI" id="CHEBI:57844"/>
        <dbReference type="ChEBI" id="CHEBI:57856"/>
        <dbReference type="ChEBI" id="CHEBI:59789"/>
        <dbReference type="ChEBI" id="CHEBI:74411"/>
        <dbReference type="ChEBI" id="CHEBI:74497"/>
        <dbReference type="EC" id="2.1.1.192"/>
    </reaction>
</comment>
<keyword evidence="2 12" id="KW-0004">4Fe-4S</keyword>
<feature type="domain" description="Radical SAM core" evidence="13">
    <location>
        <begin position="97"/>
        <end position="330"/>
    </location>
</feature>
<comment type="subcellular location">
    <subcellularLocation>
        <location evidence="1 12">Cytoplasm</location>
    </subcellularLocation>
</comment>
<keyword evidence="10 12" id="KW-0408">Iron</keyword>
<feature type="binding site" evidence="12">
    <location>
        <position position="118"/>
    </location>
    <ligand>
        <name>[4Fe-4S] cluster</name>
        <dbReference type="ChEBI" id="CHEBI:49883"/>
        <note>4Fe-4S-S-AdoMet</note>
    </ligand>
</feature>
<feature type="binding site" evidence="12">
    <location>
        <begin position="161"/>
        <end position="162"/>
    </location>
    <ligand>
        <name>S-adenosyl-L-methionine</name>
        <dbReference type="ChEBI" id="CHEBI:59789"/>
    </ligand>
</feature>
<dbReference type="HAMAP" id="MF_01849">
    <property type="entry name" value="RNA_methyltr_RlmN"/>
    <property type="match status" value="1"/>
</dbReference>
<evidence type="ECO:0000256" key="1">
    <source>
        <dbReference type="ARBA" id="ARBA00004496"/>
    </source>
</evidence>
<organism evidence="14 15">
    <name type="scientific">Candidatus Pullichristensenella stercorigallinarum</name>
    <dbReference type="NCBI Taxonomy" id="2840909"/>
    <lineage>
        <taxon>Bacteria</taxon>
        <taxon>Bacillati</taxon>
        <taxon>Bacillota</taxon>
        <taxon>Clostridia</taxon>
        <taxon>Candidatus Pullichristensenella</taxon>
    </lineage>
</organism>
<dbReference type="Pfam" id="PF04055">
    <property type="entry name" value="Radical_SAM"/>
    <property type="match status" value="1"/>
</dbReference>
<evidence type="ECO:0000256" key="12">
    <source>
        <dbReference type="HAMAP-Rule" id="MF_01849"/>
    </source>
</evidence>
<dbReference type="Gene3D" id="3.20.20.70">
    <property type="entry name" value="Aldolase class I"/>
    <property type="match status" value="1"/>
</dbReference>
<evidence type="ECO:0000313" key="15">
    <source>
        <dbReference type="Proteomes" id="UP000824260"/>
    </source>
</evidence>
<dbReference type="SUPFAM" id="SSF102114">
    <property type="entry name" value="Radical SAM enzymes"/>
    <property type="match status" value="1"/>
</dbReference>
<comment type="similarity">
    <text evidence="12">Belongs to the radical SAM superfamily. RlmN family.</text>
</comment>
<reference evidence="14" key="2">
    <citation type="journal article" date="2021" name="PeerJ">
        <title>Extensive microbial diversity within the chicken gut microbiome revealed by metagenomics and culture.</title>
        <authorList>
            <person name="Gilroy R."/>
            <person name="Ravi A."/>
            <person name="Getino M."/>
            <person name="Pursley I."/>
            <person name="Horton D.L."/>
            <person name="Alikhan N.F."/>
            <person name="Baker D."/>
            <person name="Gharbi K."/>
            <person name="Hall N."/>
            <person name="Watson M."/>
            <person name="Adriaenssens E.M."/>
            <person name="Foster-Nyarko E."/>
            <person name="Jarju S."/>
            <person name="Secka A."/>
            <person name="Antonio M."/>
            <person name="Oren A."/>
            <person name="Chaudhuri R.R."/>
            <person name="La Ragione R."/>
            <person name="Hildebrand F."/>
            <person name="Pallen M.J."/>
        </authorList>
    </citation>
    <scope>NUCLEOTIDE SEQUENCE</scope>
    <source>
        <strain evidence="14">ChiSjej6B24-2974</strain>
    </source>
</reference>
<protein>
    <recommendedName>
        <fullName evidence="12">Probable dual-specificity RNA methyltransferase RlmN</fullName>
        <ecNumber evidence="12">2.1.1.192</ecNumber>
    </recommendedName>
    <alternativeName>
        <fullName evidence="12">23S rRNA (adenine(2503)-C(2))-methyltransferase</fullName>
    </alternativeName>
    <alternativeName>
        <fullName evidence="12">23S rRNA m2A2503 methyltransferase</fullName>
    </alternativeName>
    <alternativeName>
        <fullName evidence="12">Ribosomal RNA large subunit methyltransferase N</fullName>
    </alternativeName>
    <alternativeName>
        <fullName evidence="12">tRNA (adenine(37)-C(2))-methyltransferase</fullName>
    </alternativeName>
    <alternativeName>
        <fullName evidence="12">tRNA m2A37 methyltransferase</fullName>
    </alternativeName>
</protein>
<evidence type="ECO:0000256" key="3">
    <source>
        <dbReference type="ARBA" id="ARBA00022490"/>
    </source>
</evidence>
<feature type="binding site" evidence="12">
    <location>
        <position position="115"/>
    </location>
    <ligand>
        <name>[4Fe-4S] cluster</name>
        <dbReference type="ChEBI" id="CHEBI:49883"/>
        <note>4Fe-4S-S-AdoMet</note>
    </ligand>
</feature>
<dbReference type="Pfam" id="PF21016">
    <property type="entry name" value="RlmN_N"/>
    <property type="match status" value="1"/>
</dbReference>
<keyword evidence="5 12" id="KW-0489">Methyltransferase</keyword>
<dbReference type="EC" id="2.1.1.192" evidence="12"/>
<dbReference type="GO" id="GO:0030488">
    <property type="term" value="P:tRNA methylation"/>
    <property type="evidence" value="ECO:0007669"/>
    <property type="project" value="UniProtKB-UniRule"/>
</dbReference>
<dbReference type="GO" id="GO:0070475">
    <property type="term" value="P:rRNA base methylation"/>
    <property type="evidence" value="ECO:0007669"/>
    <property type="project" value="UniProtKB-UniRule"/>
</dbReference>
<keyword evidence="7 12" id="KW-0949">S-adenosyl-L-methionine</keyword>
<evidence type="ECO:0000256" key="2">
    <source>
        <dbReference type="ARBA" id="ARBA00022485"/>
    </source>
</evidence>
<evidence type="ECO:0000256" key="10">
    <source>
        <dbReference type="ARBA" id="ARBA00023004"/>
    </source>
</evidence>
<dbReference type="SFLD" id="SFLDS00029">
    <property type="entry name" value="Radical_SAM"/>
    <property type="match status" value="1"/>
</dbReference>
<dbReference type="SFLD" id="SFLDF00275">
    <property type="entry name" value="adenosine_C2_methyltransferase"/>
    <property type="match status" value="1"/>
</dbReference>
<evidence type="ECO:0000256" key="4">
    <source>
        <dbReference type="ARBA" id="ARBA00022552"/>
    </source>
</evidence>
<evidence type="ECO:0000256" key="6">
    <source>
        <dbReference type="ARBA" id="ARBA00022679"/>
    </source>
</evidence>
<dbReference type="EMBL" id="DVFZ01000100">
    <property type="protein sequence ID" value="HIQ83506.1"/>
    <property type="molecule type" value="Genomic_DNA"/>
</dbReference>
<evidence type="ECO:0000256" key="8">
    <source>
        <dbReference type="ARBA" id="ARBA00022694"/>
    </source>
</evidence>
<sequence>MERTQLLSLTQAELADFLRPLDKAAFRAKQVGEWLSRGASIEEMTNLPAALRARLAECAVANPVTIRESFRSRLDDTEKLLYELADGNLIEGVVMRYHYGDTLCLSTQVGCRMGCRFCASTLEGRVRDLSAGEMLGQVAAVNRYLEPEGRRVHNIVLMGSGEPLDNYDNTVKFLRLVNAPERMNISLRNVSLSTCGLVPQMRAFAREGLPVTLSISLHAPNDEVRKKLMPIANAYAMGDVLAAAREYVEKTGRRVIFEYALVKGVNCELRHADELAARLRGLRCHVNLIPLNAVRERDLTPPARGDVEAFLRRLEARHISATVRREMGADIEGACGQLRRRVLQNRHQE</sequence>
<dbReference type="GO" id="GO:0005737">
    <property type="term" value="C:cytoplasm"/>
    <property type="evidence" value="ECO:0007669"/>
    <property type="project" value="UniProtKB-SubCell"/>
</dbReference>